<gene>
    <name evidence="2" type="ORF">Cgig2_027984</name>
</gene>
<dbReference type="PANTHER" id="PTHR33257">
    <property type="entry name" value="OS05G0165500 PROTEIN"/>
    <property type="match status" value="1"/>
</dbReference>
<feature type="compositionally biased region" description="Basic and acidic residues" evidence="1">
    <location>
        <begin position="1"/>
        <end position="16"/>
    </location>
</feature>
<evidence type="ECO:0000256" key="1">
    <source>
        <dbReference type="SAM" id="MobiDB-lite"/>
    </source>
</evidence>
<dbReference type="AlphaFoldDB" id="A0A9Q1GYC6"/>
<organism evidence="2 3">
    <name type="scientific">Carnegiea gigantea</name>
    <dbReference type="NCBI Taxonomy" id="171969"/>
    <lineage>
        <taxon>Eukaryota</taxon>
        <taxon>Viridiplantae</taxon>
        <taxon>Streptophyta</taxon>
        <taxon>Embryophyta</taxon>
        <taxon>Tracheophyta</taxon>
        <taxon>Spermatophyta</taxon>
        <taxon>Magnoliopsida</taxon>
        <taxon>eudicotyledons</taxon>
        <taxon>Gunneridae</taxon>
        <taxon>Pentapetalae</taxon>
        <taxon>Caryophyllales</taxon>
        <taxon>Cactineae</taxon>
        <taxon>Cactaceae</taxon>
        <taxon>Cactoideae</taxon>
        <taxon>Echinocereeae</taxon>
        <taxon>Carnegiea</taxon>
    </lineage>
</organism>
<dbReference type="PANTHER" id="PTHR33257:SF4">
    <property type="entry name" value="EXPRESSED PROTEIN"/>
    <property type="match status" value="1"/>
</dbReference>
<sequence>MPSKESPMKELHEMRPRAGLSSRSNSKARVLLSSENKKEVLEGGEASFRVYYGATGAAVPFMWESQPGTPKHPIFDKSSDNIVPPLTPPPSYKSSPVTTSSYFSSAGSRARKPWILSTLFSSISISGSRKRSSMSHVIPTSSLTMSSSSSSSYSGHIRSWSTSSSSSSSASLSTPHLAGREKHVYHKRSASSLCFYTHKSPHLEEDDRLAGSRSSPSTMCFGFNKKQGKAFDLVVFLLPHLEF</sequence>
<evidence type="ECO:0000313" key="3">
    <source>
        <dbReference type="Proteomes" id="UP001153076"/>
    </source>
</evidence>
<feature type="region of interest" description="Disordered" evidence="1">
    <location>
        <begin position="1"/>
        <end position="31"/>
    </location>
</feature>
<proteinExistence type="predicted"/>
<dbReference type="EMBL" id="JAKOGI010001112">
    <property type="protein sequence ID" value="KAJ8427677.1"/>
    <property type="molecule type" value="Genomic_DNA"/>
</dbReference>
<accession>A0A9Q1GYC6</accession>
<reference evidence="2" key="1">
    <citation type="submission" date="2022-04" db="EMBL/GenBank/DDBJ databases">
        <title>Carnegiea gigantea Genome sequencing and assembly v2.</title>
        <authorList>
            <person name="Copetti D."/>
            <person name="Sanderson M.J."/>
            <person name="Burquez A."/>
            <person name="Wojciechowski M.F."/>
        </authorList>
    </citation>
    <scope>NUCLEOTIDE SEQUENCE</scope>
    <source>
        <strain evidence="2">SGP5-SGP5p</strain>
        <tissue evidence="2">Aerial part</tissue>
    </source>
</reference>
<dbReference type="Proteomes" id="UP001153076">
    <property type="component" value="Unassembled WGS sequence"/>
</dbReference>
<evidence type="ECO:0000313" key="2">
    <source>
        <dbReference type="EMBL" id="KAJ8427677.1"/>
    </source>
</evidence>
<dbReference type="OrthoDB" id="691043at2759"/>
<comment type="caution">
    <text evidence="2">The sequence shown here is derived from an EMBL/GenBank/DDBJ whole genome shotgun (WGS) entry which is preliminary data.</text>
</comment>
<name>A0A9Q1GYC6_9CARY</name>
<protein>
    <submittedName>
        <fullName evidence="2">Uncharacterized protein</fullName>
    </submittedName>
</protein>
<keyword evidence="3" id="KW-1185">Reference proteome</keyword>